<keyword evidence="3" id="KW-1185">Reference proteome</keyword>
<dbReference type="GO" id="GO:0006801">
    <property type="term" value="P:superoxide metabolic process"/>
    <property type="evidence" value="ECO:0007669"/>
    <property type="project" value="InterPro"/>
</dbReference>
<dbReference type="AlphaFoldDB" id="A0A376B699"/>
<keyword evidence="1" id="KW-1015">Disulfide bond</keyword>
<dbReference type="InterPro" id="IPR024134">
    <property type="entry name" value="SOD_Cu/Zn_/chaperone"/>
</dbReference>
<accession>A0A376B699</accession>
<evidence type="ECO:0000313" key="2">
    <source>
        <dbReference type="EMBL" id="SSD60213.1"/>
    </source>
</evidence>
<dbReference type="PANTHER" id="PTHR10003">
    <property type="entry name" value="SUPEROXIDE DISMUTASE CU-ZN -RELATED"/>
    <property type="match status" value="1"/>
</dbReference>
<reference evidence="3" key="1">
    <citation type="submission" date="2018-06" db="EMBL/GenBank/DDBJ databases">
        <authorList>
            <person name="Guldener U."/>
        </authorList>
    </citation>
    <scope>NUCLEOTIDE SEQUENCE [LARGE SCALE GENOMIC DNA]</scope>
    <source>
        <strain evidence="3">UTAD17</strain>
    </source>
</reference>
<dbReference type="Gene3D" id="2.60.40.200">
    <property type="entry name" value="Superoxide dismutase, copper/zinc binding domain"/>
    <property type="match status" value="1"/>
</dbReference>
<organism evidence="2 3">
    <name type="scientific">Saccharomycodes ludwigii</name>
    <dbReference type="NCBI Taxonomy" id="36035"/>
    <lineage>
        <taxon>Eukaryota</taxon>
        <taxon>Fungi</taxon>
        <taxon>Dikarya</taxon>
        <taxon>Ascomycota</taxon>
        <taxon>Saccharomycotina</taxon>
        <taxon>Saccharomycetes</taxon>
        <taxon>Saccharomycodales</taxon>
        <taxon>Saccharomycodaceae</taxon>
        <taxon>Saccharomycodes</taxon>
    </lineage>
</organism>
<protein>
    <submittedName>
        <fullName evidence="2">Related to Superoxide dismutase 1 copper chaperone</fullName>
    </submittedName>
</protein>
<sequence length="292" mass="31636">MPESTVDANSLPLFEATYATPMDCESCIDSIKTNLHDTSKSADYKIDDLKFDQNANLFYLKSNIPPSMVLETVTKNLGKDVVLRGTGGGGDGAVSILEAFTEKYSACATAGRGASNNPTEFQEMKKRFIGVNENSVKGLVRMVSLDTSNNTSNTYFDITVNGVDRPGLYYSSIHANGDISNGCLSTGPILHKLDHPIKVVTPINVSNDKKLYKGSAFFGVPNMNVGDLIGRSFVITNNPNHEIGKSGDSVNICGVIARSAGIWENDKQVCACSGKTIWEERKDAIKKNIDNY</sequence>
<proteinExistence type="predicted"/>
<dbReference type="GO" id="GO:0005507">
    <property type="term" value="F:copper ion binding"/>
    <property type="evidence" value="ECO:0007669"/>
    <property type="project" value="InterPro"/>
</dbReference>
<dbReference type="OrthoDB" id="666972at2759"/>
<dbReference type="InterPro" id="IPR036423">
    <property type="entry name" value="SOD-like_Cu/Zn_dom_sf"/>
</dbReference>
<dbReference type="Gene3D" id="3.30.70.100">
    <property type="match status" value="1"/>
</dbReference>
<evidence type="ECO:0000313" key="3">
    <source>
        <dbReference type="Proteomes" id="UP000262825"/>
    </source>
</evidence>
<dbReference type="EMBL" id="UFAJ01000298">
    <property type="protein sequence ID" value="SSD60213.1"/>
    <property type="molecule type" value="Genomic_DNA"/>
</dbReference>
<evidence type="ECO:0000256" key="1">
    <source>
        <dbReference type="ARBA" id="ARBA00023157"/>
    </source>
</evidence>
<dbReference type="VEuPathDB" id="FungiDB:SCODWIG_01974"/>
<gene>
    <name evidence="2" type="ORF">SCODWIG_01974</name>
</gene>
<dbReference type="SUPFAM" id="SSF49329">
    <property type="entry name" value="Cu,Zn superoxide dismutase-like"/>
    <property type="match status" value="1"/>
</dbReference>
<name>A0A376B699_9ASCO</name>
<dbReference type="Proteomes" id="UP000262825">
    <property type="component" value="Unassembled WGS sequence"/>
</dbReference>